<dbReference type="EC" id="2.7.11.1" evidence="5"/>
<dbReference type="Gene3D" id="1.10.510.10">
    <property type="entry name" value="Transferase(Phosphotransferase) domain 1"/>
    <property type="match status" value="1"/>
</dbReference>
<dbReference type="InterPro" id="IPR051681">
    <property type="entry name" value="Ser/Thr_Kinases-Pseudokinases"/>
</dbReference>
<dbReference type="Pfam" id="PF02839">
    <property type="entry name" value="CBM_5_12"/>
    <property type="match status" value="1"/>
</dbReference>
<feature type="compositionally biased region" description="Basic and acidic residues" evidence="2">
    <location>
        <begin position="274"/>
        <end position="284"/>
    </location>
</feature>
<organism evidence="5 6">
    <name type="scientific">Nocardiopsis terrae</name>
    <dbReference type="NCBI Taxonomy" id="372655"/>
    <lineage>
        <taxon>Bacteria</taxon>
        <taxon>Bacillati</taxon>
        <taxon>Actinomycetota</taxon>
        <taxon>Actinomycetes</taxon>
        <taxon>Streptosporangiales</taxon>
        <taxon>Nocardiopsidaceae</taxon>
        <taxon>Nocardiopsis</taxon>
    </lineage>
</organism>
<evidence type="ECO:0000259" key="4">
    <source>
        <dbReference type="PROSITE" id="PS51178"/>
    </source>
</evidence>
<feature type="region of interest" description="Disordered" evidence="2">
    <location>
        <begin position="514"/>
        <end position="564"/>
    </location>
</feature>
<dbReference type="EMBL" id="JADBDY010000001">
    <property type="protein sequence ID" value="MBE1460886.1"/>
    <property type="molecule type" value="Genomic_DNA"/>
</dbReference>
<feature type="region of interest" description="Disordered" evidence="2">
    <location>
        <begin position="416"/>
        <end position="440"/>
    </location>
</feature>
<evidence type="ECO:0000256" key="2">
    <source>
        <dbReference type="SAM" id="MobiDB-lite"/>
    </source>
</evidence>
<dbReference type="InterPro" id="IPR011009">
    <property type="entry name" value="Kinase-like_dom_sf"/>
</dbReference>
<evidence type="ECO:0000313" key="5">
    <source>
        <dbReference type="EMBL" id="MBE1460886.1"/>
    </source>
</evidence>
<dbReference type="SUPFAM" id="SSF56112">
    <property type="entry name" value="Protein kinase-like (PK-like)"/>
    <property type="match status" value="1"/>
</dbReference>
<feature type="domain" description="Protein kinase" evidence="3">
    <location>
        <begin position="18"/>
        <end position="243"/>
    </location>
</feature>
<dbReference type="SMART" id="SM00220">
    <property type="entry name" value="S_TKc"/>
    <property type="match status" value="1"/>
</dbReference>
<keyword evidence="1" id="KW-0378">Hydrolase</keyword>
<dbReference type="InterPro" id="IPR005543">
    <property type="entry name" value="PASTA_dom"/>
</dbReference>
<feature type="domain" description="PASTA" evidence="4">
    <location>
        <begin position="449"/>
        <end position="512"/>
    </location>
</feature>
<dbReference type="Pfam" id="PF03793">
    <property type="entry name" value="PASTA"/>
    <property type="match status" value="3"/>
</dbReference>
<dbReference type="PANTHER" id="PTHR44329:SF84">
    <property type="entry name" value="PROTEIN KINASE LIKE PROTEIN"/>
    <property type="match status" value="1"/>
</dbReference>
<dbReference type="PANTHER" id="PTHR44329">
    <property type="entry name" value="SERINE/THREONINE-PROTEIN KINASE TNNI3K-RELATED"/>
    <property type="match status" value="1"/>
</dbReference>
<feature type="domain" description="PASTA" evidence="4">
    <location>
        <begin position="381"/>
        <end position="448"/>
    </location>
</feature>
<evidence type="ECO:0000259" key="3">
    <source>
        <dbReference type="PROSITE" id="PS50011"/>
    </source>
</evidence>
<dbReference type="GO" id="GO:0004674">
    <property type="term" value="F:protein serine/threonine kinase activity"/>
    <property type="evidence" value="ECO:0007669"/>
    <property type="project" value="UniProtKB-EC"/>
</dbReference>
<evidence type="ECO:0000256" key="1">
    <source>
        <dbReference type="ARBA" id="ARBA00022801"/>
    </source>
</evidence>
<dbReference type="Gene3D" id="2.10.10.20">
    <property type="entry name" value="Carbohydrate-binding module superfamily 5/12"/>
    <property type="match status" value="1"/>
</dbReference>
<dbReference type="Gene3D" id="3.30.10.20">
    <property type="match status" value="3"/>
</dbReference>
<keyword evidence="5" id="KW-0808">Transferase</keyword>
<gene>
    <name evidence="5" type="ORF">H4W79_005100</name>
</gene>
<dbReference type="InterPro" id="IPR003610">
    <property type="entry name" value="CBM5/12"/>
</dbReference>
<dbReference type="Gene3D" id="3.30.200.20">
    <property type="entry name" value="Phosphorylase Kinase, domain 1"/>
    <property type="match status" value="1"/>
</dbReference>
<dbReference type="SMART" id="SM00740">
    <property type="entry name" value="PASTA"/>
    <property type="match status" value="3"/>
</dbReference>
<feature type="region of interest" description="Disordered" evidence="2">
    <location>
        <begin position="481"/>
        <end position="502"/>
    </location>
</feature>
<accession>A0ABR9HPD0</accession>
<dbReference type="Proteomes" id="UP000598217">
    <property type="component" value="Unassembled WGS sequence"/>
</dbReference>
<keyword evidence="5" id="KW-0418">Kinase</keyword>
<dbReference type="InterPro" id="IPR036573">
    <property type="entry name" value="CBM_sf_5/12"/>
</dbReference>
<keyword evidence="6" id="KW-1185">Reference proteome</keyword>
<reference evidence="5 6" key="1">
    <citation type="submission" date="2020-10" db="EMBL/GenBank/DDBJ databases">
        <title>Sequencing the genomes of 1000 actinobacteria strains.</title>
        <authorList>
            <person name="Klenk H.-P."/>
        </authorList>
    </citation>
    <scope>NUCLEOTIDE SEQUENCE [LARGE SCALE GENOMIC DNA]</scope>
    <source>
        <strain evidence="5 6">DSM 45157</strain>
    </source>
</reference>
<dbReference type="PROSITE" id="PS50011">
    <property type="entry name" value="PROTEIN_KINASE_DOM"/>
    <property type="match status" value="1"/>
</dbReference>
<feature type="compositionally biased region" description="Acidic residues" evidence="2">
    <location>
        <begin position="517"/>
        <end position="544"/>
    </location>
</feature>
<feature type="domain" description="PASTA" evidence="4">
    <location>
        <begin position="313"/>
        <end position="380"/>
    </location>
</feature>
<evidence type="ECO:0000313" key="6">
    <source>
        <dbReference type="Proteomes" id="UP000598217"/>
    </source>
</evidence>
<dbReference type="CDD" id="cd12215">
    <property type="entry name" value="ChiC_BD"/>
    <property type="match status" value="1"/>
</dbReference>
<sequence length="601" mass="62099">MESPTPSPLSGVTLHGRVLIGARVGGDGSVSVHEGHDTVADQPVTVTLLGPEPAADPAIAHAFLGRAQTFAGLTAPNLVRVLGDGQDGEHVYAVTEHTPGDTLAEVLGGGERGLRYSPHMALSIVADVLAALHPAHDEGLVHGALSPDNVVLDDDGGVTVTGFRLVGVEEATPRTDVHAVGMLLHTLLTGALRAADSAPLRPSATVPGLPPDLDMLVANATEPNPRYRPRDAGQYLTLVEQVLRSLPRPQDPAAATQPIPVAGSDAETGPSAHRAGDGTDEDRPAPWRRFPVLAAAGVLVLALFAAGWALAPDEAVELPDLAGFSPEMAEAELAALELDLSFTYEDAYSDGVEPGEVASTDPAAGTELEAGGSVVLALSVGPRHVGVPDVVGGTENEARNLLREAGFTVVEVVQEHSAEETPGTVLSSEPEAGETGDREETVTLHVSEGVIVPDLMGMGRTEASDALGGIGLSVTVVEAPSGSVPEGGISGQDPEPGAILPEDGTVTITVSTGPEEVVVEPEEPEEAEEEPAEPEEGPDDDAEQESQGASCSGESWDPRTVYDEGDRVHFGGRVYEARWWIQGIPPTVGGEWGAWSDQGPC</sequence>
<dbReference type="InterPro" id="IPR001245">
    <property type="entry name" value="Ser-Thr/Tyr_kinase_cat_dom"/>
</dbReference>
<comment type="caution">
    <text evidence="5">The sequence shown here is derived from an EMBL/GenBank/DDBJ whole genome shotgun (WGS) entry which is preliminary data.</text>
</comment>
<dbReference type="InterPro" id="IPR000719">
    <property type="entry name" value="Prot_kinase_dom"/>
</dbReference>
<dbReference type="CDD" id="cd06577">
    <property type="entry name" value="PASTA_pknB"/>
    <property type="match status" value="3"/>
</dbReference>
<dbReference type="SUPFAM" id="SSF51055">
    <property type="entry name" value="Carbohydrate binding domain"/>
    <property type="match status" value="1"/>
</dbReference>
<proteinExistence type="predicted"/>
<dbReference type="RefSeq" id="WP_191267999.1">
    <property type="nucleotide sequence ID" value="NZ_BMXJ01000001.1"/>
</dbReference>
<name>A0ABR9HPD0_9ACTN</name>
<dbReference type="PROSITE" id="PS51178">
    <property type="entry name" value="PASTA"/>
    <property type="match status" value="3"/>
</dbReference>
<feature type="region of interest" description="Disordered" evidence="2">
    <location>
        <begin position="247"/>
        <end position="284"/>
    </location>
</feature>
<dbReference type="Pfam" id="PF07714">
    <property type="entry name" value="PK_Tyr_Ser-Thr"/>
    <property type="match status" value="1"/>
</dbReference>
<dbReference type="SMART" id="SM00495">
    <property type="entry name" value="ChtBD3"/>
    <property type="match status" value="1"/>
</dbReference>
<protein>
    <submittedName>
        <fullName evidence="5">Serine/threonine-protein kinase</fullName>
        <ecNumber evidence="5">2.7.11.1</ecNumber>
    </submittedName>
</protein>